<evidence type="ECO:0000259" key="4">
    <source>
        <dbReference type="PROSITE" id="PS50887"/>
    </source>
</evidence>
<dbReference type="PROSITE" id="PS50887">
    <property type="entry name" value="GGDEF"/>
    <property type="match status" value="1"/>
</dbReference>
<keyword evidence="3" id="KW-0812">Transmembrane</keyword>
<dbReference type="NCBIfam" id="TIGR00254">
    <property type="entry name" value="GGDEF"/>
    <property type="match status" value="1"/>
</dbReference>
<dbReference type="SMART" id="SM00267">
    <property type="entry name" value="GGDEF"/>
    <property type="match status" value="1"/>
</dbReference>
<accession>A0A6P1YSD1</accession>
<dbReference type="GO" id="GO:0043709">
    <property type="term" value="P:cell adhesion involved in single-species biofilm formation"/>
    <property type="evidence" value="ECO:0007669"/>
    <property type="project" value="TreeGrafter"/>
</dbReference>
<dbReference type="SUPFAM" id="SSF55073">
    <property type="entry name" value="Nucleotide cyclase"/>
    <property type="match status" value="1"/>
</dbReference>
<keyword evidence="3" id="KW-0472">Membrane</keyword>
<dbReference type="InterPro" id="IPR000160">
    <property type="entry name" value="GGDEF_dom"/>
</dbReference>
<dbReference type="PANTHER" id="PTHR45138">
    <property type="entry name" value="REGULATORY COMPONENTS OF SENSORY TRANSDUCTION SYSTEM"/>
    <property type="match status" value="1"/>
</dbReference>
<feature type="transmembrane region" description="Helical" evidence="3">
    <location>
        <begin position="298"/>
        <end position="321"/>
    </location>
</feature>
<dbReference type="GO" id="GO:0005886">
    <property type="term" value="C:plasma membrane"/>
    <property type="evidence" value="ECO:0007669"/>
    <property type="project" value="TreeGrafter"/>
</dbReference>
<evidence type="ECO:0000313" key="5">
    <source>
        <dbReference type="EMBL" id="QIB34604.1"/>
    </source>
</evidence>
<evidence type="ECO:0000313" key="6">
    <source>
        <dbReference type="Proteomes" id="UP000464751"/>
    </source>
</evidence>
<dbReference type="RefSeq" id="WP_163075747.1">
    <property type="nucleotide sequence ID" value="NZ_CP048630.1"/>
</dbReference>
<reference evidence="5 6" key="1">
    <citation type="submission" date="2020-02" db="EMBL/GenBank/DDBJ databases">
        <authorList>
            <person name="Li G."/>
        </authorList>
    </citation>
    <scope>NUCLEOTIDE SEQUENCE [LARGE SCALE GENOMIC DNA]</scope>
    <source>
        <strain evidence="5 6">DSM 102029</strain>
    </source>
</reference>
<dbReference type="CDD" id="cd01949">
    <property type="entry name" value="GGDEF"/>
    <property type="match status" value="1"/>
</dbReference>
<dbReference type="Proteomes" id="UP000464751">
    <property type="component" value="Chromosome"/>
</dbReference>
<dbReference type="PANTHER" id="PTHR45138:SF9">
    <property type="entry name" value="DIGUANYLATE CYCLASE DGCM-RELATED"/>
    <property type="match status" value="1"/>
</dbReference>
<keyword evidence="6" id="KW-1185">Reference proteome</keyword>
<dbReference type="InterPro" id="IPR029787">
    <property type="entry name" value="Nucleotide_cyclase"/>
</dbReference>
<feature type="domain" description="GGDEF" evidence="4">
    <location>
        <begin position="445"/>
        <end position="578"/>
    </location>
</feature>
<evidence type="ECO:0000256" key="3">
    <source>
        <dbReference type="SAM" id="Phobius"/>
    </source>
</evidence>
<dbReference type="InterPro" id="IPR050469">
    <property type="entry name" value="Diguanylate_Cyclase"/>
</dbReference>
<dbReference type="Gene3D" id="3.30.450.20">
    <property type="entry name" value="PAS domain"/>
    <property type="match status" value="1"/>
</dbReference>
<proteinExistence type="predicted"/>
<name>A0A6P1YSD1_9HYPH</name>
<dbReference type="EC" id="2.7.7.65" evidence="1"/>
<sequence length="582" mass="62965">MARLRHYLDRTSLRAQLAILAGLLCIVTVAATAATAAWLARQQAVIETEDAMASIARNMANRLDQHMFERFREIRNMANFKPLRSIWEGDRHDVRGVLAQLQATLPNYAWIGFATPDGKVMAATGGMLEGVSVAQRPWFINGLKGPAVEDVHDAKLLDGLLRRSPDDAPFRFVDVAVPVHGPGGELAGVLGAHLSWRWADEVRREVLADPRGAKDLELLVFDRDGHVLIGPASAALAPDRLEALRAASGQSSFGGHAEETPFVGGLASTMGEGEYPGLGWIVLARRPIASALAAANTLFVTILAVGAVAAIIGGFLAWSVFRQVLQPLEALSHDIDRIGRDADATTGERHRGSRDVLALSAAIRSMLRRIGVAEHAELEAREAAARLSTRMLEEARKTADLRRLASLEVDHLQQLADTDPLTGLLNRRAFLPRAAQAISSPASEMSAAMLMIDIDHFKLINDTYGHAAGDHVIQAVSRVIHGCFRGSDLVARFGGEEFVVLLKAVGADIGRRLAEEAREHIASTPVVTEGRAIDLTVSIGFAVARSSDRDVEDLIKRADEALYAAKARVRSHRCRHSLEVAV</sequence>
<dbReference type="Gene3D" id="6.10.340.10">
    <property type="match status" value="1"/>
</dbReference>
<dbReference type="EMBL" id="CP048630">
    <property type="protein sequence ID" value="QIB34604.1"/>
    <property type="molecule type" value="Genomic_DNA"/>
</dbReference>
<keyword evidence="3" id="KW-1133">Transmembrane helix</keyword>
<dbReference type="KEGG" id="apra:G3A50_13420"/>
<evidence type="ECO:0000256" key="1">
    <source>
        <dbReference type="ARBA" id="ARBA00012528"/>
    </source>
</evidence>
<evidence type="ECO:0000256" key="2">
    <source>
        <dbReference type="ARBA" id="ARBA00034247"/>
    </source>
</evidence>
<dbReference type="GO" id="GO:1902201">
    <property type="term" value="P:negative regulation of bacterial-type flagellum-dependent cell motility"/>
    <property type="evidence" value="ECO:0007669"/>
    <property type="project" value="TreeGrafter"/>
</dbReference>
<dbReference type="FunFam" id="3.30.70.270:FF:000001">
    <property type="entry name" value="Diguanylate cyclase domain protein"/>
    <property type="match status" value="1"/>
</dbReference>
<dbReference type="GO" id="GO:0052621">
    <property type="term" value="F:diguanylate cyclase activity"/>
    <property type="evidence" value="ECO:0007669"/>
    <property type="project" value="UniProtKB-EC"/>
</dbReference>
<organism evidence="5 6">
    <name type="scientific">Ancylobacter pratisalsi</name>
    <dbReference type="NCBI Taxonomy" id="1745854"/>
    <lineage>
        <taxon>Bacteria</taxon>
        <taxon>Pseudomonadati</taxon>
        <taxon>Pseudomonadota</taxon>
        <taxon>Alphaproteobacteria</taxon>
        <taxon>Hyphomicrobiales</taxon>
        <taxon>Xanthobacteraceae</taxon>
        <taxon>Ancylobacter</taxon>
    </lineage>
</organism>
<comment type="catalytic activity">
    <reaction evidence="2">
        <text>2 GTP = 3',3'-c-di-GMP + 2 diphosphate</text>
        <dbReference type="Rhea" id="RHEA:24898"/>
        <dbReference type="ChEBI" id="CHEBI:33019"/>
        <dbReference type="ChEBI" id="CHEBI:37565"/>
        <dbReference type="ChEBI" id="CHEBI:58805"/>
        <dbReference type="EC" id="2.7.7.65"/>
    </reaction>
</comment>
<dbReference type="InterPro" id="IPR043128">
    <property type="entry name" value="Rev_trsase/Diguanyl_cyclase"/>
</dbReference>
<dbReference type="Gene3D" id="3.30.70.270">
    <property type="match status" value="1"/>
</dbReference>
<gene>
    <name evidence="5" type="ORF">G3A50_13420</name>
</gene>
<dbReference type="AlphaFoldDB" id="A0A6P1YSD1"/>
<dbReference type="Pfam" id="PF00990">
    <property type="entry name" value="GGDEF"/>
    <property type="match status" value="1"/>
</dbReference>
<protein>
    <recommendedName>
        <fullName evidence="1">diguanylate cyclase</fullName>
        <ecNumber evidence="1">2.7.7.65</ecNumber>
    </recommendedName>
</protein>